<name>A0A369KX62_9BACT</name>
<dbReference type="EMBL" id="QOVW01000062">
    <property type="protein sequence ID" value="RDB36323.1"/>
    <property type="molecule type" value="Genomic_DNA"/>
</dbReference>
<gene>
    <name evidence="1" type="ORF">DCC88_05420</name>
</gene>
<dbReference type="AlphaFoldDB" id="A0A369KX62"/>
<comment type="caution">
    <text evidence="1">The sequence shown here is derived from an EMBL/GenBank/DDBJ whole genome shotgun (WGS) entry which is preliminary data.</text>
</comment>
<dbReference type="Proteomes" id="UP000253934">
    <property type="component" value="Unassembled WGS sequence"/>
</dbReference>
<proteinExistence type="predicted"/>
<evidence type="ECO:0000313" key="1">
    <source>
        <dbReference type="EMBL" id="RDB36323.1"/>
    </source>
</evidence>
<reference evidence="1" key="1">
    <citation type="submission" date="2018-04" db="EMBL/GenBank/DDBJ databases">
        <title>Draft genome sequence of the Candidatus Spirobacillus cienkowskii, a pathogen of freshwater Daphnia species, reconstructed from hemolymph metagenomic reads.</title>
        <authorList>
            <person name="Bresciani L."/>
            <person name="Lemos L.N."/>
            <person name="Wale N."/>
            <person name="Lin J.Y."/>
            <person name="Fernandes G.R."/>
            <person name="Duffy M.A."/>
            <person name="Rodrigues J.M."/>
        </authorList>
    </citation>
    <scope>NUCLEOTIDE SEQUENCE [LARGE SCALE GENOMIC DNA]</scope>
    <source>
        <strain evidence="1">Binning01</strain>
    </source>
</reference>
<accession>A0A369KX62</accession>
<organism evidence="1 2">
    <name type="scientific">Spirobacillus cienkowskii</name>
    <dbReference type="NCBI Taxonomy" id="495820"/>
    <lineage>
        <taxon>Bacteria</taxon>
        <taxon>Pseudomonadati</taxon>
        <taxon>Bdellovibrionota</taxon>
        <taxon>Oligoflexia</taxon>
        <taxon>Silvanigrellales</taxon>
        <taxon>Spirobacillus</taxon>
    </lineage>
</organism>
<sequence>MLFLNNSFAISDKSNTNNSFQIQEKIPFIVFVCEYCNTKQQKISNNYNKNFVQKLKKFELYHDRNWSKETQNVIKKQQDSEYQVLGTKSWPPQIPFAISPLSKENGLLVFVNYPKEQGSAQPIETKKYILFYKKQVIIGESEDVVLESLTNNLPKLSNKMGVKFFIAKDISGNEIPALENVIKNFTANKNSIMIPYEVTKGGVYYRSDINVSKIMHTIKQVNQNVPNLSAKIASGTIDVIEVTKSK</sequence>
<evidence type="ECO:0000313" key="2">
    <source>
        <dbReference type="Proteomes" id="UP000253934"/>
    </source>
</evidence>
<keyword evidence="2" id="KW-1185">Reference proteome</keyword>
<protein>
    <submittedName>
        <fullName evidence="1">Uncharacterized protein</fullName>
    </submittedName>
</protein>